<dbReference type="EMBL" id="SGJD01001173">
    <property type="protein sequence ID" value="KAB0401680.1"/>
    <property type="molecule type" value="Genomic_DNA"/>
</dbReference>
<evidence type="ECO:0000313" key="3">
    <source>
        <dbReference type="Proteomes" id="UP000437017"/>
    </source>
</evidence>
<feature type="region of interest" description="Disordered" evidence="1">
    <location>
        <begin position="1"/>
        <end position="49"/>
    </location>
</feature>
<feature type="non-terminal residue" evidence="2">
    <location>
        <position position="173"/>
    </location>
</feature>
<name>A0A6A1Q241_BALPH</name>
<accession>A0A6A1Q241</accession>
<dbReference type="AlphaFoldDB" id="A0A6A1Q241"/>
<evidence type="ECO:0000256" key="1">
    <source>
        <dbReference type="SAM" id="MobiDB-lite"/>
    </source>
</evidence>
<gene>
    <name evidence="2" type="ORF">E2I00_018021</name>
</gene>
<sequence>DLPDPSPKSDSAHSPHTHRGQLAPSTHTTSAVHPCDLRGRLMPPRNRSALTAAAGGTMALSSFLHGPAPSSPHGAKSSQWTSMGFSATFQHKPEAGAGGCPGPEEEAPRELRDTCWHMCSFEPRGEKSCTVACGHVSKTIAVLTPGPSPESSATGHGQVMCPFQIPALEDRCQ</sequence>
<comment type="caution">
    <text evidence="2">The sequence shown here is derived from an EMBL/GenBank/DDBJ whole genome shotgun (WGS) entry which is preliminary data.</text>
</comment>
<reference evidence="2 3" key="1">
    <citation type="journal article" date="2019" name="PLoS ONE">
        <title>Genomic analyses reveal an absence of contemporary introgressive admixture between fin whales and blue whales, despite known hybrids.</title>
        <authorList>
            <person name="Westbury M.V."/>
            <person name="Petersen B."/>
            <person name="Lorenzen E.D."/>
        </authorList>
    </citation>
    <scope>NUCLEOTIDE SEQUENCE [LARGE SCALE GENOMIC DNA]</scope>
    <source>
        <strain evidence="2">FinWhale-01</strain>
    </source>
</reference>
<evidence type="ECO:0000313" key="2">
    <source>
        <dbReference type="EMBL" id="KAB0401680.1"/>
    </source>
</evidence>
<proteinExistence type="predicted"/>
<keyword evidence="3" id="KW-1185">Reference proteome</keyword>
<dbReference type="OrthoDB" id="10546000at2759"/>
<dbReference type="Proteomes" id="UP000437017">
    <property type="component" value="Unassembled WGS sequence"/>
</dbReference>
<organism evidence="2 3">
    <name type="scientific">Balaenoptera physalus</name>
    <name type="common">Fin whale</name>
    <name type="synonym">Balaena physalus</name>
    <dbReference type="NCBI Taxonomy" id="9770"/>
    <lineage>
        <taxon>Eukaryota</taxon>
        <taxon>Metazoa</taxon>
        <taxon>Chordata</taxon>
        <taxon>Craniata</taxon>
        <taxon>Vertebrata</taxon>
        <taxon>Euteleostomi</taxon>
        <taxon>Mammalia</taxon>
        <taxon>Eutheria</taxon>
        <taxon>Laurasiatheria</taxon>
        <taxon>Artiodactyla</taxon>
        <taxon>Whippomorpha</taxon>
        <taxon>Cetacea</taxon>
        <taxon>Mysticeti</taxon>
        <taxon>Balaenopteridae</taxon>
        <taxon>Balaenoptera</taxon>
    </lineage>
</organism>
<feature type="non-terminal residue" evidence="2">
    <location>
        <position position="1"/>
    </location>
</feature>
<protein>
    <submittedName>
        <fullName evidence="2">Uncharacterized protein</fullName>
    </submittedName>
</protein>
<feature type="region of interest" description="Disordered" evidence="1">
    <location>
        <begin position="63"/>
        <end position="83"/>
    </location>
</feature>